<proteinExistence type="inferred from homology"/>
<protein>
    <recommendedName>
        <fullName evidence="3">Sec translocon accessory complex subunit YajC</fullName>
    </recommendedName>
</protein>
<evidence type="ECO:0000256" key="12">
    <source>
        <dbReference type="SAM" id="Phobius"/>
    </source>
</evidence>
<dbReference type="Proteomes" id="UP000199561">
    <property type="component" value="Unassembled WGS sequence"/>
</dbReference>
<reference evidence="13 14" key="1">
    <citation type="submission" date="2016-10" db="EMBL/GenBank/DDBJ databases">
        <authorList>
            <person name="de Groot N.N."/>
        </authorList>
    </citation>
    <scope>NUCLEOTIDE SEQUENCE [LARGE SCALE GENOMIC DNA]</scope>
    <source>
        <strain evidence="13 14">Nm146</strain>
    </source>
</reference>
<keyword evidence="7" id="KW-0653">Protein transport</keyword>
<dbReference type="AlphaFoldDB" id="A0A1I4UW24"/>
<keyword evidence="6 12" id="KW-0812">Transmembrane</keyword>
<sequence length="146" mass="15820">MLINEAYAQAATSTQAEPSLMSLLPLIGILVIFYFLLIRPQTKRAKEQKLMREGLQKGDEVIISGGELGRVSSVGESYITLEIAPNIEITVLKAGVQTLLPKGTLKNIDTGKGNKMPKNNKPQKASDTQESDSEDSNATSSNESQK</sequence>
<feature type="compositionally biased region" description="Polar residues" evidence="11">
    <location>
        <begin position="136"/>
        <end position="146"/>
    </location>
</feature>
<gene>
    <name evidence="13" type="ORF">SAMN05421880_1585</name>
</gene>
<evidence type="ECO:0000256" key="11">
    <source>
        <dbReference type="SAM" id="MobiDB-lite"/>
    </source>
</evidence>
<evidence type="ECO:0000313" key="14">
    <source>
        <dbReference type="Proteomes" id="UP000199561"/>
    </source>
</evidence>
<keyword evidence="8 12" id="KW-1133">Transmembrane helix</keyword>
<keyword evidence="10 12" id="KW-0472">Membrane</keyword>
<keyword evidence="14" id="KW-1185">Reference proteome</keyword>
<evidence type="ECO:0000313" key="13">
    <source>
        <dbReference type="EMBL" id="SFM93172.1"/>
    </source>
</evidence>
<dbReference type="NCBIfam" id="TIGR00739">
    <property type="entry name" value="yajC"/>
    <property type="match status" value="1"/>
</dbReference>
<evidence type="ECO:0000256" key="9">
    <source>
        <dbReference type="ARBA" id="ARBA00023010"/>
    </source>
</evidence>
<feature type="transmembrane region" description="Helical" evidence="12">
    <location>
        <begin position="20"/>
        <end position="38"/>
    </location>
</feature>
<evidence type="ECO:0000256" key="4">
    <source>
        <dbReference type="ARBA" id="ARBA00022448"/>
    </source>
</evidence>
<name>A0A1I4UW24_9PROT</name>
<evidence type="ECO:0000256" key="6">
    <source>
        <dbReference type="ARBA" id="ARBA00022692"/>
    </source>
</evidence>
<keyword evidence="5" id="KW-1003">Cell membrane</keyword>
<keyword evidence="4" id="KW-0813">Transport</keyword>
<comment type="similarity">
    <text evidence="2">Belongs to the YajC family.</text>
</comment>
<dbReference type="PANTHER" id="PTHR33909:SF1">
    <property type="entry name" value="SEC TRANSLOCON ACCESSORY COMPLEX SUBUNIT YAJC"/>
    <property type="match status" value="1"/>
</dbReference>
<dbReference type="GO" id="GO:0005886">
    <property type="term" value="C:plasma membrane"/>
    <property type="evidence" value="ECO:0007669"/>
    <property type="project" value="UniProtKB-SubCell"/>
</dbReference>
<evidence type="ECO:0000256" key="2">
    <source>
        <dbReference type="ARBA" id="ARBA00006742"/>
    </source>
</evidence>
<dbReference type="InterPro" id="IPR003849">
    <property type="entry name" value="Preprotein_translocase_YajC"/>
</dbReference>
<dbReference type="PRINTS" id="PR01853">
    <property type="entry name" value="YAJCTRNLCASE"/>
</dbReference>
<feature type="region of interest" description="Disordered" evidence="11">
    <location>
        <begin position="104"/>
        <end position="146"/>
    </location>
</feature>
<dbReference type="EMBL" id="FOUF01000058">
    <property type="protein sequence ID" value="SFM93172.1"/>
    <property type="molecule type" value="Genomic_DNA"/>
</dbReference>
<keyword evidence="9" id="KW-0811">Translocation</keyword>
<evidence type="ECO:0000256" key="1">
    <source>
        <dbReference type="ARBA" id="ARBA00004162"/>
    </source>
</evidence>
<evidence type="ECO:0000256" key="8">
    <source>
        <dbReference type="ARBA" id="ARBA00022989"/>
    </source>
</evidence>
<dbReference type="STRING" id="52442.SAMN05421880_1585"/>
<evidence type="ECO:0000256" key="10">
    <source>
        <dbReference type="ARBA" id="ARBA00023136"/>
    </source>
</evidence>
<dbReference type="SMART" id="SM01323">
    <property type="entry name" value="YajC"/>
    <property type="match status" value="1"/>
</dbReference>
<evidence type="ECO:0000256" key="3">
    <source>
        <dbReference type="ARBA" id="ARBA00014962"/>
    </source>
</evidence>
<dbReference type="Pfam" id="PF02699">
    <property type="entry name" value="YajC"/>
    <property type="match status" value="1"/>
</dbReference>
<accession>A0A1I4UW24</accession>
<dbReference type="RefSeq" id="WP_090672695.1">
    <property type="nucleotide sequence ID" value="NZ_FOUF01000058.1"/>
</dbReference>
<evidence type="ECO:0000256" key="7">
    <source>
        <dbReference type="ARBA" id="ARBA00022927"/>
    </source>
</evidence>
<evidence type="ECO:0000256" key="5">
    <source>
        <dbReference type="ARBA" id="ARBA00022475"/>
    </source>
</evidence>
<feature type="compositionally biased region" description="Low complexity" evidence="11">
    <location>
        <begin position="111"/>
        <end position="123"/>
    </location>
</feature>
<dbReference type="PANTHER" id="PTHR33909">
    <property type="entry name" value="SEC TRANSLOCON ACCESSORY COMPLEX SUBUNIT YAJC"/>
    <property type="match status" value="1"/>
</dbReference>
<dbReference type="GO" id="GO:0015031">
    <property type="term" value="P:protein transport"/>
    <property type="evidence" value="ECO:0007669"/>
    <property type="project" value="UniProtKB-KW"/>
</dbReference>
<organism evidence="13 14">
    <name type="scientific">Nitrosomonas nitrosa</name>
    <dbReference type="NCBI Taxonomy" id="52442"/>
    <lineage>
        <taxon>Bacteria</taxon>
        <taxon>Pseudomonadati</taxon>
        <taxon>Pseudomonadota</taxon>
        <taxon>Betaproteobacteria</taxon>
        <taxon>Nitrosomonadales</taxon>
        <taxon>Nitrosomonadaceae</taxon>
        <taxon>Nitrosomonas</taxon>
    </lineage>
</organism>
<comment type="subcellular location">
    <subcellularLocation>
        <location evidence="1">Cell membrane</location>
        <topology evidence="1">Single-pass membrane protein</topology>
    </subcellularLocation>
</comment>